<comment type="similarity">
    <text evidence="2">Belongs to the class-V pyridoxal-phosphate-dependent aminotransferase family. NifS/IscS subfamily.</text>
</comment>
<evidence type="ECO:0000256" key="2">
    <source>
        <dbReference type="ARBA" id="ARBA00006490"/>
    </source>
</evidence>
<dbReference type="SUPFAM" id="SSF53383">
    <property type="entry name" value="PLP-dependent transferases"/>
    <property type="match status" value="1"/>
</dbReference>
<comment type="catalytic activity">
    <reaction evidence="4">
        <text>(sulfur carrier)-H + L-cysteine = (sulfur carrier)-SH + L-alanine</text>
        <dbReference type="Rhea" id="RHEA:43892"/>
        <dbReference type="Rhea" id="RHEA-COMP:14737"/>
        <dbReference type="Rhea" id="RHEA-COMP:14739"/>
        <dbReference type="ChEBI" id="CHEBI:29917"/>
        <dbReference type="ChEBI" id="CHEBI:35235"/>
        <dbReference type="ChEBI" id="CHEBI:57972"/>
        <dbReference type="ChEBI" id="CHEBI:64428"/>
        <dbReference type="EC" id="2.8.1.7"/>
    </reaction>
</comment>
<evidence type="ECO:0000259" key="5">
    <source>
        <dbReference type="Pfam" id="PF00266"/>
    </source>
</evidence>
<accession>A0A327KBE6</accession>
<evidence type="ECO:0000256" key="4">
    <source>
        <dbReference type="ARBA" id="ARBA00050776"/>
    </source>
</evidence>
<evidence type="ECO:0000313" key="6">
    <source>
        <dbReference type="EMBL" id="RAI35481.1"/>
    </source>
</evidence>
<dbReference type="InterPro" id="IPR015421">
    <property type="entry name" value="PyrdxlP-dep_Trfase_major"/>
</dbReference>
<dbReference type="InterPro" id="IPR000192">
    <property type="entry name" value="Aminotrans_V_dom"/>
</dbReference>
<dbReference type="PANTHER" id="PTHR11601">
    <property type="entry name" value="CYSTEINE DESULFURYLASE FAMILY MEMBER"/>
    <property type="match status" value="1"/>
</dbReference>
<dbReference type="InterPro" id="IPR015422">
    <property type="entry name" value="PyrdxlP-dep_Trfase_small"/>
</dbReference>
<dbReference type="InterPro" id="IPR015424">
    <property type="entry name" value="PyrdxlP-dep_Trfase"/>
</dbReference>
<dbReference type="Gene3D" id="1.10.260.50">
    <property type="match status" value="1"/>
</dbReference>
<dbReference type="OrthoDB" id="9808002at2"/>
<sequence length="85" mass="8764">MIPVYLDHNATTPIDEDVLAAMLPFLREAFGNPSSSHPIGRRARDAVETARAEVAALIGAAADEIVFTSGGTEASNTAIRGGAVA</sequence>
<keyword evidence="7" id="KW-1185">Reference proteome</keyword>
<dbReference type="AlphaFoldDB" id="A0A327KBE6"/>
<dbReference type="PANTHER" id="PTHR11601:SF34">
    <property type="entry name" value="CYSTEINE DESULFURASE"/>
    <property type="match status" value="1"/>
</dbReference>
<gene>
    <name evidence="6" type="ORF">CH341_30890</name>
</gene>
<comment type="caution">
    <text evidence="6">The sequence shown here is derived from an EMBL/GenBank/DDBJ whole genome shotgun (WGS) entry which is preliminary data.</text>
</comment>
<organism evidence="6 7">
    <name type="scientific">Rhodoplanes roseus</name>
    <dbReference type="NCBI Taxonomy" id="29409"/>
    <lineage>
        <taxon>Bacteria</taxon>
        <taxon>Pseudomonadati</taxon>
        <taxon>Pseudomonadota</taxon>
        <taxon>Alphaproteobacteria</taxon>
        <taxon>Hyphomicrobiales</taxon>
        <taxon>Nitrobacteraceae</taxon>
        <taxon>Rhodoplanes</taxon>
    </lineage>
</organism>
<evidence type="ECO:0000313" key="7">
    <source>
        <dbReference type="Proteomes" id="UP000249130"/>
    </source>
</evidence>
<dbReference type="Gene3D" id="3.40.640.10">
    <property type="entry name" value="Type I PLP-dependent aspartate aminotransferase-like (Major domain)"/>
    <property type="match status" value="1"/>
</dbReference>
<reference evidence="6 7" key="1">
    <citation type="submission" date="2017-07" db="EMBL/GenBank/DDBJ databases">
        <title>Draft Genome Sequences of Select Purple Nonsulfur Bacteria.</title>
        <authorList>
            <person name="Lasarre B."/>
            <person name="Mckinlay J.B."/>
        </authorList>
    </citation>
    <scope>NUCLEOTIDE SEQUENCE [LARGE SCALE GENOMIC DNA]</scope>
    <source>
        <strain evidence="6 7">DSM 5909</strain>
    </source>
</reference>
<dbReference type="RefSeq" id="WP_146604707.1">
    <property type="nucleotide sequence ID" value="NZ_NPEX01000546.1"/>
</dbReference>
<evidence type="ECO:0000256" key="1">
    <source>
        <dbReference type="ARBA" id="ARBA00001933"/>
    </source>
</evidence>
<comment type="cofactor">
    <cofactor evidence="1">
        <name>pyridoxal 5'-phosphate</name>
        <dbReference type="ChEBI" id="CHEBI:597326"/>
    </cofactor>
</comment>
<proteinExistence type="inferred from homology"/>
<dbReference type="GO" id="GO:0031071">
    <property type="term" value="F:cysteine desulfurase activity"/>
    <property type="evidence" value="ECO:0007669"/>
    <property type="project" value="UniProtKB-EC"/>
</dbReference>
<dbReference type="Pfam" id="PF00266">
    <property type="entry name" value="Aminotran_5"/>
    <property type="match status" value="1"/>
</dbReference>
<dbReference type="Proteomes" id="UP000249130">
    <property type="component" value="Unassembled WGS sequence"/>
</dbReference>
<protein>
    <submittedName>
        <fullName evidence="6">Cysteine desulfurase NifS</fullName>
    </submittedName>
</protein>
<evidence type="ECO:0000256" key="3">
    <source>
        <dbReference type="ARBA" id="ARBA00022898"/>
    </source>
</evidence>
<feature type="domain" description="Aminotransferase class V" evidence="5">
    <location>
        <begin position="4"/>
        <end position="81"/>
    </location>
</feature>
<feature type="non-terminal residue" evidence="6">
    <location>
        <position position="85"/>
    </location>
</feature>
<dbReference type="Gene3D" id="3.90.1150.10">
    <property type="entry name" value="Aspartate Aminotransferase, domain 1"/>
    <property type="match status" value="1"/>
</dbReference>
<name>A0A327KBE6_9BRAD</name>
<keyword evidence="3" id="KW-0663">Pyridoxal phosphate</keyword>
<dbReference type="EMBL" id="NPEX01000546">
    <property type="protein sequence ID" value="RAI35481.1"/>
    <property type="molecule type" value="Genomic_DNA"/>
</dbReference>